<dbReference type="InterPro" id="IPR011990">
    <property type="entry name" value="TPR-like_helical_dom_sf"/>
</dbReference>
<dbReference type="OrthoDB" id="600613at2"/>
<dbReference type="Proteomes" id="UP000243024">
    <property type="component" value="Unassembled WGS sequence"/>
</dbReference>
<accession>A0A132NAI4</accession>
<dbReference type="AlphaFoldDB" id="A0A132NAI4"/>
<evidence type="ECO:0000313" key="2">
    <source>
        <dbReference type="EMBL" id="OAR03560.1"/>
    </source>
</evidence>
<sequence length="384" mass="43016">MGERPAPDALRAIRQALLAGDAPAAAGLAEALIEDAGTLDALVEAAALFTEYGLHDASLRLILGALGRQGLTFPPPYAASIRALPARAYYLLAQNFVNYGDFLHARLALDRMEAAFSRSPFEPDGDLQGFRAYLESEIRRTIHENTPREHIPALERAVLHYEAERYLQAAAAFRALLESAPDVRPAWRRLVQCYRRLDFVESAEATFQEALQRFPDDVELMADYAIFLHERGRRREARRFARRLRTILPLSLDVRYRLGLALGILGEDDRAYALLHGLFRRAPDEVHPGVLHYLAVAAYNTGRWEEARRFWRLLAGRTEGGWVGAAMLRYLDRAERRARKAAPARQGALSGPGGSPGAGAPKAPGRHRKRLSYRYPPDEAVFER</sequence>
<evidence type="ECO:0000256" key="1">
    <source>
        <dbReference type="SAM" id="MobiDB-lite"/>
    </source>
</evidence>
<proteinExistence type="predicted"/>
<organism evidence="2 3">
    <name type="scientific">Hydrogenibacillus schlegelii</name>
    <name type="common">Bacillus schlegelii</name>
    <dbReference type="NCBI Taxonomy" id="1484"/>
    <lineage>
        <taxon>Bacteria</taxon>
        <taxon>Bacillati</taxon>
        <taxon>Bacillota</taxon>
        <taxon>Bacilli</taxon>
        <taxon>Bacillales</taxon>
        <taxon>Bacillales Family X. Incertae Sedis</taxon>
        <taxon>Hydrogenibacillus</taxon>
    </lineage>
</organism>
<gene>
    <name evidence="2" type="ORF">SA87_02690</name>
</gene>
<evidence type="ECO:0000313" key="3">
    <source>
        <dbReference type="Proteomes" id="UP000243024"/>
    </source>
</evidence>
<keyword evidence="3" id="KW-1185">Reference proteome</keyword>
<comment type="caution">
    <text evidence="2">The sequence shown here is derived from an EMBL/GenBank/DDBJ whole genome shotgun (WGS) entry which is preliminary data.</text>
</comment>
<dbReference type="Pfam" id="PF13432">
    <property type="entry name" value="TPR_16"/>
    <property type="match status" value="1"/>
</dbReference>
<name>A0A132NAI4_HYDSH</name>
<dbReference type="SUPFAM" id="SSF48452">
    <property type="entry name" value="TPR-like"/>
    <property type="match status" value="1"/>
</dbReference>
<dbReference type="Gene3D" id="1.25.40.10">
    <property type="entry name" value="Tetratricopeptide repeat domain"/>
    <property type="match status" value="1"/>
</dbReference>
<protein>
    <submittedName>
        <fullName evidence="2">Uncharacterized protein</fullName>
    </submittedName>
</protein>
<dbReference type="EMBL" id="JXBB01000055">
    <property type="protein sequence ID" value="OAR03560.1"/>
    <property type="molecule type" value="Genomic_DNA"/>
</dbReference>
<dbReference type="RefSeq" id="WP_066202865.1">
    <property type="nucleotide sequence ID" value="NZ_CBCSAS010000002.1"/>
</dbReference>
<dbReference type="STRING" id="1484.SA87_02690"/>
<feature type="region of interest" description="Disordered" evidence="1">
    <location>
        <begin position="341"/>
        <end position="384"/>
    </location>
</feature>
<reference evidence="2 3" key="1">
    <citation type="submission" date="2015-09" db="EMBL/GenBank/DDBJ databases">
        <title>Draft genome sequence of Hydrogenibacillus schlegelii DSM 2000.</title>
        <authorList>
            <person name="Hemp J."/>
        </authorList>
    </citation>
    <scope>NUCLEOTIDE SEQUENCE [LARGE SCALE GENOMIC DNA]</scope>
    <source>
        <strain evidence="2 3">MA 48</strain>
    </source>
</reference>